<dbReference type="InterPro" id="IPR013083">
    <property type="entry name" value="Znf_RING/FYVE/PHD"/>
</dbReference>
<comment type="pathway">
    <text evidence="2">Protein modification; protein ubiquitination.</text>
</comment>
<dbReference type="Proteomes" id="UP001359559">
    <property type="component" value="Unassembled WGS sequence"/>
</dbReference>
<dbReference type="Gene3D" id="1.25.10.10">
    <property type="entry name" value="Leucine-rich Repeat Variant"/>
    <property type="match status" value="2"/>
</dbReference>
<dbReference type="SMART" id="SM00504">
    <property type="entry name" value="Ubox"/>
    <property type="match status" value="1"/>
</dbReference>
<organism evidence="8 9">
    <name type="scientific">Clitoria ternatea</name>
    <name type="common">Butterfly pea</name>
    <dbReference type="NCBI Taxonomy" id="43366"/>
    <lineage>
        <taxon>Eukaryota</taxon>
        <taxon>Viridiplantae</taxon>
        <taxon>Streptophyta</taxon>
        <taxon>Embryophyta</taxon>
        <taxon>Tracheophyta</taxon>
        <taxon>Spermatophyta</taxon>
        <taxon>Magnoliopsida</taxon>
        <taxon>eudicotyledons</taxon>
        <taxon>Gunneridae</taxon>
        <taxon>Pentapetalae</taxon>
        <taxon>rosids</taxon>
        <taxon>fabids</taxon>
        <taxon>Fabales</taxon>
        <taxon>Fabaceae</taxon>
        <taxon>Papilionoideae</taxon>
        <taxon>50 kb inversion clade</taxon>
        <taxon>NPAAA clade</taxon>
        <taxon>indigoferoid/millettioid clade</taxon>
        <taxon>Phaseoleae</taxon>
        <taxon>Clitoria</taxon>
    </lineage>
</organism>
<feature type="domain" description="U-box" evidence="7">
    <location>
        <begin position="86"/>
        <end position="160"/>
    </location>
</feature>
<dbReference type="PANTHER" id="PTHR23315:SF253">
    <property type="entry name" value="U-BOX DOMAIN-CONTAINING PROTEIN 9"/>
    <property type="match status" value="1"/>
</dbReference>
<protein>
    <recommendedName>
        <fullName evidence="3">RING-type E3 ubiquitin transferase</fullName>
        <ecNumber evidence="3">2.3.2.27</ecNumber>
    </recommendedName>
</protein>
<dbReference type="EC" id="2.3.2.27" evidence="3"/>
<dbReference type="Pfam" id="PF04564">
    <property type="entry name" value="U-box"/>
    <property type="match status" value="1"/>
</dbReference>
<evidence type="ECO:0000256" key="2">
    <source>
        <dbReference type="ARBA" id="ARBA00004906"/>
    </source>
</evidence>
<dbReference type="Gene3D" id="3.30.40.10">
    <property type="entry name" value="Zinc/RING finger domain, C3HC4 (zinc finger)"/>
    <property type="match status" value="1"/>
</dbReference>
<dbReference type="InterPro" id="IPR045210">
    <property type="entry name" value="RING-Ubox_PUB"/>
</dbReference>
<dbReference type="InterPro" id="IPR000225">
    <property type="entry name" value="Armadillo"/>
</dbReference>
<evidence type="ECO:0000256" key="1">
    <source>
        <dbReference type="ARBA" id="ARBA00000900"/>
    </source>
</evidence>
<keyword evidence="9" id="KW-1185">Reference proteome</keyword>
<keyword evidence="6" id="KW-0833">Ubl conjugation pathway</keyword>
<proteinExistence type="predicted"/>
<dbReference type="SUPFAM" id="SSF57850">
    <property type="entry name" value="RING/U-box"/>
    <property type="match status" value="1"/>
</dbReference>
<dbReference type="GO" id="GO:0061630">
    <property type="term" value="F:ubiquitin protein ligase activity"/>
    <property type="evidence" value="ECO:0007669"/>
    <property type="project" value="UniProtKB-EC"/>
</dbReference>
<evidence type="ECO:0000313" key="9">
    <source>
        <dbReference type="Proteomes" id="UP001359559"/>
    </source>
</evidence>
<dbReference type="EMBL" id="JAYKXN010000004">
    <property type="protein sequence ID" value="KAK7293192.1"/>
    <property type="molecule type" value="Genomic_DNA"/>
</dbReference>
<accession>A0AAN9PDA7</accession>
<gene>
    <name evidence="8" type="ORF">RJT34_16055</name>
</gene>
<evidence type="ECO:0000259" key="7">
    <source>
        <dbReference type="PROSITE" id="PS51698"/>
    </source>
</evidence>
<dbReference type="AlphaFoldDB" id="A0AAN9PDA7"/>
<evidence type="ECO:0000256" key="4">
    <source>
        <dbReference type="ARBA" id="ARBA00022679"/>
    </source>
</evidence>
<name>A0AAN9PDA7_CLITE</name>
<comment type="caution">
    <text evidence="8">The sequence shown here is derived from an EMBL/GenBank/DDBJ whole genome shotgun (WGS) entry which is preliminary data.</text>
</comment>
<evidence type="ECO:0000256" key="6">
    <source>
        <dbReference type="ARBA" id="ARBA00022786"/>
    </source>
</evidence>
<comment type="catalytic activity">
    <reaction evidence="1">
        <text>S-ubiquitinyl-[E2 ubiquitin-conjugating enzyme]-L-cysteine + [acceptor protein]-L-lysine = [E2 ubiquitin-conjugating enzyme]-L-cysteine + N(6)-ubiquitinyl-[acceptor protein]-L-lysine.</text>
        <dbReference type="EC" id="2.3.2.27"/>
    </reaction>
</comment>
<dbReference type="GO" id="GO:0016567">
    <property type="term" value="P:protein ubiquitination"/>
    <property type="evidence" value="ECO:0007669"/>
    <property type="project" value="InterPro"/>
</dbReference>
<keyword evidence="5" id="KW-0677">Repeat</keyword>
<evidence type="ECO:0000256" key="3">
    <source>
        <dbReference type="ARBA" id="ARBA00012483"/>
    </source>
</evidence>
<dbReference type="InterPro" id="IPR003613">
    <property type="entry name" value="Ubox_domain"/>
</dbReference>
<keyword evidence="4" id="KW-0808">Transferase</keyword>
<dbReference type="InterPro" id="IPR011989">
    <property type="entry name" value="ARM-like"/>
</dbReference>
<dbReference type="SUPFAM" id="SSF48371">
    <property type="entry name" value="ARM repeat"/>
    <property type="match status" value="1"/>
</dbReference>
<dbReference type="SMART" id="SM00185">
    <property type="entry name" value="ARM"/>
    <property type="match status" value="3"/>
</dbReference>
<evidence type="ECO:0000256" key="5">
    <source>
        <dbReference type="ARBA" id="ARBA00022737"/>
    </source>
</evidence>
<dbReference type="FunFam" id="3.30.40.10:FF:000114">
    <property type="entry name" value="RING-type E3 ubiquitin transferase"/>
    <property type="match status" value="1"/>
</dbReference>
<dbReference type="InterPro" id="IPR016024">
    <property type="entry name" value="ARM-type_fold"/>
</dbReference>
<reference evidence="8 9" key="1">
    <citation type="submission" date="2024-01" db="EMBL/GenBank/DDBJ databases">
        <title>The genomes of 5 underutilized Papilionoideae crops provide insights into root nodulation and disease resistance.</title>
        <authorList>
            <person name="Yuan L."/>
        </authorList>
    </citation>
    <scope>NUCLEOTIDE SEQUENCE [LARGE SCALE GENOMIC DNA]</scope>
    <source>
        <strain evidence="8">LY-2023</strain>
        <tissue evidence="8">Leaf</tissue>
    </source>
</reference>
<evidence type="ECO:0000313" key="8">
    <source>
        <dbReference type="EMBL" id="KAK7293192.1"/>
    </source>
</evidence>
<dbReference type="PANTHER" id="PTHR23315">
    <property type="entry name" value="U BOX DOMAIN-CONTAINING"/>
    <property type="match status" value="1"/>
</dbReference>
<dbReference type="PROSITE" id="PS51698">
    <property type="entry name" value="U_BOX"/>
    <property type="match status" value="1"/>
</dbReference>
<dbReference type="FunFam" id="1.25.10.10:FF:000330">
    <property type="entry name" value="RING-type E3 ubiquitin transferase"/>
    <property type="match status" value="1"/>
</dbReference>
<dbReference type="CDD" id="cd16664">
    <property type="entry name" value="RING-Ubox_PUB"/>
    <property type="match status" value="1"/>
</dbReference>
<sequence>MAKPGVLDSDPEVVMVKKRTMELKKELQRLLKSIVDDDDGDENCNNINTIDKAKETLSVLKELKLRNSSSSLSFKLHNNNNKALTCCPDEFKCPLSKELMRDPVILASGQTYDRPFIQNWLNAGNRTCPLTHQVLSHTILTPNHLIREMIERWCKNQGIELSNTVQYINEEGLKEADRDHFLCLLKKMSSSLSDQKTAAKELRLLTKKHPCFRVLFCDSADAIPQLLKPICGSDSFSSIYPDLQEDVITTLLNISIHDNNKKVVAETPMVIPLLMKALRSGTVETRSNAAAALFTLSALESNKELIGKSSALKPLIDLLEEGHPLAMKDVASAIFNLCVMHENKARAVKDGAVRVILTKIKNRIHVDELLAILALLASHQKAVNEMGELGAVPSLLSIMRESSCERNKENCVAILQTICLYDRSKLKEIKEEENSNRTISELAKNGTSRAKRKASGILERLNRVVNITHTA</sequence>